<keyword evidence="4" id="KW-1185">Reference proteome</keyword>
<evidence type="ECO:0000313" key="4">
    <source>
        <dbReference type="Proteomes" id="UP000223527"/>
    </source>
</evidence>
<dbReference type="Gene3D" id="3.30.70.100">
    <property type="match status" value="1"/>
</dbReference>
<dbReference type="PROSITE" id="PS01047">
    <property type="entry name" value="HMA_1"/>
    <property type="match status" value="1"/>
</dbReference>
<keyword evidence="1" id="KW-0479">Metal-binding</keyword>
<sequence>MTETVTLTVRGMSCGHCVRAVTEAIRAEDPAAEVAVDLAAGTVRAATALPRARVAALVAEEGYAVQD</sequence>
<dbReference type="AlphaFoldDB" id="A0A2C7A134"/>
<gene>
    <name evidence="3" type="ORF">CR162_16685</name>
</gene>
<dbReference type="OrthoDB" id="9801832at2"/>
<name>A0A2C7A134_9PROT</name>
<evidence type="ECO:0000256" key="1">
    <source>
        <dbReference type="ARBA" id="ARBA00022723"/>
    </source>
</evidence>
<dbReference type="PROSITE" id="PS50846">
    <property type="entry name" value="HMA_2"/>
    <property type="match status" value="1"/>
</dbReference>
<dbReference type="CDD" id="cd00371">
    <property type="entry name" value="HMA"/>
    <property type="match status" value="1"/>
</dbReference>
<proteinExistence type="predicted"/>
<accession>A0A2C7A134</accession>
<dbReference type="Pfam" id="PF00403">
    <property type="entry name" value="HMA"/>
    <property type="match status" value="1"/>
</dbReference>
<dbReference type="InterPro" id="IPR017969">
    <property type="entry name" value="Heavy-metal-associated_CS"/>
</dbReference>
<dbReference type="GO" id="GO:0046872">
    <property type="term" value="F:metal ion binding"/>
    <property type="evidence" value="ECO:0007669"/>
    <property type="project" value="UniProtKB-KW"/>
</dbReference>
<evidence type="ECO:0000259" key="2">
    <source>
        <dbReference type="PROSITE" id="PS50846"/>
    </source>
</evidence>
<dbReference type="InterPro" id="IPR006121">
    <property type="entry name" value="HMA_dom"/>
</dbReference>
<evidence type="ECO:0000313" key="3">
    <source>
        <dbReference type="EMBL" id="PHK93758.1"/>
    </source>
</evidence>
<dbReference type="InterPro" id="IPR036163">
    <property type="entry name" value="HMA_dom_sf"/>
</dbReference>
<comment type="caution">
    <text evidence="3">The sequence shown here is derived from an EMBL/GenBank/DDBJ whole genome shotgun (WGS) entry which is preliminary data.</text>
</comment>
<organism evidence="3 4">
    <name type="scientific">Teichococcus rhizosphaerae</name>
    <dbReference type="NCBI Taxonomy" id="1335062"/>
    <lineage>
        <taxon>Bacteria</taxon>
        <taxon>Pseudomonadati</taxon>
        <taxon>Pseudomonadota</taxon>
        <taxon>Alphaproteobacteria</taxon>
        <taxon>Acetobacterales</taxon>
        <taxon>Roseomonadaceae</taxon>
        <taxon>Roseomonas</taxon>
    </lineage>
</organism>
<dbReference type="SUPFAM" id="SSF55008">
    <property type="entry name" value="HMA, heavy metal-associated domain"/>
    <property type="match status" value="1"/>
</dbReference>
<reference evidence="3 4" key="1">
    <citation type="submission" date="2017-10" db="EMBL/GenBank/DDBJ databases">
        <authorList>
            <person name="Banno H."/>
            <person name="Chua N.-H."/>
        </authorList>
    </citation>
    <scope>NUCLEOTIDE SEQUENCE [LARGE SCALE GENOMIC DNA]</scope>
    <source>
        <strain evidence="3 4">YW11</strain>
    </source>
</reference>
<dbReference type="EMBL" id="PDNU01000036">
    <property type="protein sequence ID" value="PHK93758.1"/>
    <property type="molecule type" value="Genomic_DNA"/>
</dbReference>
<dbReference type="RefSeq" id="WP_099096672.1">
    <property type="nucleotide sequence ID" value="NZ_PDNU01000036.1"/>
</dbReference>
<dbReference type="Proteomes" id="UP000223527">
    <property type="component" value="Unassembled WGS sequence"/>
</dbReference>
<feature type="domain" description="HMA" evidence="2">
    <location>
        <begin position="3"/>
        <end position="66"/>
    </location>
</feature>
<protein>
    <submittedName>
        <fullName evidence="3">Heavy metal transport/detoxification protein</fullName>
    </submittedName>
</protein>